<dbReference type="Gene3D" id="3.30.420.40">
    <property type="match status" value="2"/>
</dbReference>
<organism evidence="2 3">
    <name type="scientific">Undibacterium hunanense</name>
    <dbReference type="NCBI Taxonomy" id="2762292"/>
    <lineage>
        <taxon>Bacteria</taxon>
        <taxon>Pseudomonadati</taxon>
        <taxon>Pseudomonadota</taxon>
        <taxon>Betaproteobacteria</taxon>
        <taxon>Burkholderiales</taxon>
        <taxon>Oxalobacteraceae</taxon>
        <taxon>Undibacterium</taxon>
    </lineage>
</organism>
<sequence length="314" mass="33665">MASDQQEQAPGQTRPIALGIDAGGTQTRWALATQDEQILASGTAAGLTALQTDTVEGIEALREIFAGLAATAGSHGQVGSIRAGITGFGGDAHTLPDMLADSFGLEDNCISVSNDIEIAYLDIFKPGTGYLIYAGTGSIAAYIDAEGKFHRAGGRGYLLDDAGGGFWIAREAMRKLWRAEDEYPDHWKESDMARRLFKLIGGNDWNISRDFIYHRSRGDIGKLALAVAAAANSDPVAMEILQSAGKELARLGMAMCTRFGNKPIALSGRVQELHPAIVESLRTHLPPEISLRQSTCQAHFSAARLAARQLKNRP</sequence>
<dbReference type="InterPro" id="IPR043129">
    <property type="entry name" value="ATPase_NBD"/>
</dbReference>
<evidence type="ECO:0000259" key="1">
    <source>
        <dbReference type="Pfam" id="PF01869"/>
    </source>
</evidence>
<dbReference type="PANTHER" id="PTHR43190">
    <property type="entry name" value="N-ACETYL-D-GLUCOSAMINE KINASE"/>
    <property type="match status" value="1"/>
</dbReference>
<protein>
    <submittedName>
        <fullName evidence="2">ATPase</fullName>
    </submittedName>
</protein>
<dbReference type="SUPFAM" id="SSF53067">
    <property type="entry name" value="Actin-like ATPase domain"/>
    <property type="match status" value="2"/>
</dbReference>
<dbReference type="EMBL" id="JACOGF010000007">
    <property type="protein sequence ID" value="MBC3918883.1"/>
    <property type="molecule type" value="Genomic_DNA"/>
</dbReference>
<dbReference type="InterPro" id="IPR002731">
    <property type="entry name" value="ATPase_BadF"/>
</dbReference>
<reference evidence="2 3" key="1">
    <citation type="submission" date="2020-08" db="EMBL/GenBank/DDBJ databases">
        <title>Novel species isolated from subtropical streams in China.</title>
        <authorList>
            <person name="Lu H."/>
        </authorList>
    </citation>
    <scope>NUCLEOTIDE SEQUENCE [LARGE SCALE GENOMIC DNA]</scope>
    <source>
        <strain evidence="2 3">CY18W</strain>
    </source>
</reference>
<dbReference type="Pfam" id="PF01869">
    <property type="entry name" value="BcrAD_BadFG"/>
    <property type="match status" value="1"/>
</dbReference>
<feature type="domain" description="ATPase BadF/BadG/BcrA/BcrD type" evidence="1">
    <location>
        <begin position="18"/>
        <end position="275"/>
    </location>
</feature>
<accession>A0ABR6ZSK2</accession>
<dbReference type="PANTHER" id="PTHR43190:SF3">
    <property type="entry name" value="N-ACETYL-D-GLUCOSAMINE KINASE"/>
    <property type="match status" value="1"/>
</dbReference>
<comment type="caution">
    <text evidence="2">The sequence shown here is derived from an EMBL/GenBank/DDBJ whole genome shotgun (WGS) entry which is preliminary data.</text>
</comment>
<gene>
    <name evidence="2" type="ORF">H8L32_15440</name>
</gene>
<dbReference type="Proteomes" id="UP000650424">
    <property type="component" value="Unassembled WGS sequence"/>
</dbReference>
<dbReference type="InterPro" id="IPR052519">
    <property type="entry name" value="Euk-type_GlcNAc_Kinase"/>
</dbReference>
<evidence type="ECO:0000313" key="2">
    <source>
        <dbReference type="EMBL" id="MBC3918883.1"/>
    </source>
</evidence>
<keyword evidence="3" id="KW-1185">Reference proteome</keyword>
<proteinExistence type="predicted"/>
<evidence type="ECO:0000313" key="3">
    <source>
        <dbReference type="Proteomes" id="UP000650424"/>
    </source>
</evidence>
<name>A0ABR6ZSK2_9BURK</name>